<reference evidence="2" key="1">
    <citation type="journal article" date="2011" name="Proc. Natl. Acad. Sci. U.S.A.">
        <title>Obligate biotrophy features unraveled by the genomic analysis of rust fungi.</title>
        <authorList>
            <person name="Duplessis S."/>
            <person name="Cuomo C.A."/>
            <person name="Lin Y.-C."/>
            <person name="Aerts A."/>
            <person name="Tisserant E."/>
            <person name="Veneault-Fourrey C."/>
            <person name="Joly D.L."/>
            <person name="Hacquard S."/>
            <person name="Amselem J."/>
            <person name="Cantarel B.L."/>
            <person name="Chiu R."/>
            <person name="Coutinho P.M."/>
            <person name="Feau N."/>
            <person name="Field M."/>
            <person name="Frey P."/>
            <person name="Gelhaye E."/>
            <person name="Goldberg J."/>
            <person name="Grabherr M.G."/>
            <person name="Kodira C.D."/>
            <person name="Kohler A."/>
            <person name="Kuees U."/>
            <person name="Lindquist E.A."/>
            <person name="Lucas S.M."/>
            <person name="Mago R."/>
            <person name="Mauceli E."/>
            <person name="Morin E."/>
            <person name="Murat C."/>
            <person name="Pangilinan J.L."/>
            <person name="Park R."/>
            <person name="Pearson M."/>
            <person name="Quesneville H."/>
            <person name="Rouhier N."/>
            <person name="Sakthikumar S."/>
            <person name="Salamov A.A."/>
            <person name="Schmutz J."/>
            <person name="Selles B."/>
            <person name="Shapiro H."/>
            <person name="Tanguay P."/>
            <person name="Tuskan G.A."/>
            <person name="Henrissat B."/>
            <person name="Van de Peer Y."/>
            <person name="Rouze P."/>
            <person name="Ellis J.G."/>
            <person name="Dodds P.N."/>
            <person name="Schein J.E."/>
            <person name="Zhong S."/>
            <person name="Hamelin R.C."/>
            <person name="Grigoriev I.V."/>
            <person name="Szabo L.J."/>
            <person name="Martin F."/>
        </authorList>
    </citation>
    <scope>NUCLEOTIDE SEQUENCE [LARGE SCALE GENOMIC DNA]</scope>
    <source>
        <strain evidence="2">98AG31 / pathotype 3-4-7</strain>
    </source>
</reference>
<accession>F4RTU5</accession>
<dbReference type="HOGENOM" id="CLU_963387_0_0_1"/>
<keyword evidence="2" id="KW-1185">Reference proteome</keyword>
<dbReference type="Proteomes" id="UP000001072">
    <property type="component" value="Unassembled WGS sequence"/>
</dbReference>
<dbReference type="EMBL" id="GL883120">
    <property type="protein sequence ID" value="EGG04063.1"/>
    <property type="molecule type" value="Genomic_DNA"/>
</dbReference>
<dbReference type="VEuPathDB" id="FungiDB:MELLADRAFT_108664"/>
<gene>
    <name evidence="1" type="ORF">MELLADRAFT_108664</name>
</gene>
<dbReference type="KEGG" id="mlr:MELLADRAFT_108664"/>
<proteinExistence type="predicted"/>
<dbReference type="OrthoDB" id="10436386at2759"/>
<evidence type="ECO:0000313" key="2">
    <source>
        <dbReference type="Proteomes" id="UP000001072"/>
    </source>
</evidence>
<dbReference type="InParanoid" id="F4RTU5"/>
<sequence>MSGWLIGQECFDEGFLADSSACGFRSAQTFYPYTDMTSVARATHGGTIWTLSISLAQGRHFETCCPNQDHSIKHKSKRSLFSHADITSSAVKVKIEQLNTLEMPEAQELVGYIHPLGNNLGNTLDDTVSYDQEIDSLPVDLRPSCPNGKSLTPTTLFHRTTHLALNMPALSALHRLATNAHQTKRRLDARRELKVYSSRFQTMFLVDDSESMSRNDLWSEVTTPLSTFLLHVIRFKSTDWKINVNRPSRPTSSYPIAYTSFKSVEKDTLQPFLTNWILTPKLDALRQEI</sequence>
<organism evidence="2">
    <name type="scientific">Melampsora larici-populina (strain 98AG31 / pathotype 3-4-7)</name>
    <name type="common">Poplar leaf rust fungus</name>
    <dbReference type="NCBI Taxonomy" id="747676"/>
    <lineage>
        <taxon>Eukaryota</taxon>
        <taxon>Fungi</taxon>
        <taxon>Dikarya</taxon>
        <taxon>Basidiomycota</taxon>
        <taxon>Pucciniomycotina</taxon>
        <taxon>Pucciniomycetes</taxon>
        <taxon>Pucciniales</taxon>
        <taxon>Melampsoraceae</taxon>
        <taxon>Melampsora</taxon>
    </lineage>
</organism>
<evidence type="ECO:0000313" key="1">
    <source>
        <dbReference type="EMBL" id="EGG04063.1"/>
    </source>
</evidence>
<dbReference type="GeneID" id="18923531"/>
<protein>
    <submittedName>
        <fullName evidence="1">Uncharacterized protein</fullName>
    </submittedName>
</protein>
<name>F4RTU5_MELLP</name>
<dbReference type="RefSeq" id="XP_007412524.1">
    <property type="nucleotide sequence ID" value="XM_007412462.1"/>
</dbReference>
<dbReference type="AlphaFoldDB" id="F4RTU5"/>